<keyword evidence="13" id="KW-1185">Reference proteome</keyword>
<comment type="similarity">
    <text evidence="2 11">Belongs to the glycosyltransferase 31 family.</text>
</comment>
<evidence type="ECO:0000256" key="7">
    <source>
        <dbReference type="ARBA" id="ARBA00022989"/>
    </source>
</evidence>
<dbReference type="EMBL" id="CAJHNH020001347">
    <property type="protein sequence ID" value="CAG5122722.1"/>
    <property type="molecule type" value="Genomic_DNA"/>
</dbReference>
<dbReference type="EC" id="2.4.1.-" evidence="11"/>
<proteinExistence type="inferred from homology"/>
<keyword evidence="9" id="KW-0472">Membrane</keyword>
<dbReference type="GO" id="GO:0008499">
    <property type="term" value="F:N-acetyl-beta-D-glucosaminide beta-(1,3)-galactosyltransferase activity"/>
    <property type="evidence" value="ECO:0007669"/>
    <property type="project" value="TreeGrafter"/>
</dbReference>
<dbReference type="InterPro" id="IPR002659">
    <property type="entry name" value="Glyco_trans_31"/>
</dbReference>
<keyword evidence="7" id="KW-1133">Transmembrane helix</keyword>
<name>A0A8S3Z682_9EUPU</name>
<dbReference type="PANTHER" id="PTHR11214">
    <property type="entry name" value="BETA-1,3-N-ACETYLGLUCOSAMINYLTRANSFERASE"/>
    <property type="match status" value="1"/>
</dbReference>
<evidence type="ECO:0000256" key="9">
    <source>
        <dbReference type="ARBA" id="ARBA00023136"/>
    </source>
</evidence>
<dbReference type="InterPro" id="IPR029044">
    <property type="entry name" value="Nucleotide-diphossugar_trans"/>
</dbReference>
<keyword evidence="10" id="KW-0325">Glycoprotein</keyword>
<evidence type="ECO:0000256" key="3">
    <source>
        <dbReference type="ARBA" id="ARBA00022676"/>
    </source>
</evidence>
<evidence type="ECO:0000256" key="11">
    <source>
        <dbReference type="RuleBase" id="RU363063"/>
    </source>
</evidence>
<dbReference type="Proteomes" id="UP000678393">
    <property type="component" value="Unassembled WGS sequence"/>
</dbReference>
<evidence type="ECO:0000256" key="8">
    <source>
        <dbReference type="ARBA" id="ARBA00023034"/>
    </source>
</evidence>
<dbReference type="Gene3D" id="3.90.550.50">
    <property type="match status" value="1"/>
</dbReference>
<keyword evidence="5" id="KW-0812">Transmembrane</keyword>
<dbReference type="FunFam" id="3.90.550.50:FF:000001">
    <property type="entry name" value="Hexosyltransferase"/>
    <property type="match status" value="1"/>
</dbReference>
<keyword evidence="4" id="KW-0808">Transferase</keyword>
<dbReference type="Pfam" id="PF01762">
    <property type="entry name" value="Galactosyl_T"/>
    <property type="match status" value="1"/>
</dbReference>
<evidence type="ECO:0000256" key="4">
    <source>
        <dbReference type="ARBA" id="ARBA00022679"/>
    </source>
</evidence>
<comment type="subcellular location">
    <subcellularLocation>
        <location evidence="1 11">Golgi apparatus membrane</location>
        <topology evidence="1 11">Single-pass type II membrane protein</topology>
    </subcellularLocation>
</comment>
<evidence type="ECO:0000313" key="13">
    <source>
        <dbReference type="Proteomes" id="UP000678393"/>
    </source>
</evidence>
<keyword evidence="6" id="KW-0735">Signal-anchor</keyword>
<dbReference type="GO" id="GO:0006493">
    <property type="term" value="P:protein O-linked glycosylation"/>
    <property type="evidence" value="ECO:0007669"/>
    <property type="project" value="TreeGrafter"/>
</dbReference>
<dbReference type="PANTHER" id="PTHR11214:SF314">
    <property type="entry name" value="HEXOSYLTRANSFERASE"/>
    <property type="match status" value="1"/>
</dbReference>
<reference evidence="12" key="1">
    <citation type="submission" date="2021-04" db="EMBL/GenBank/DDBJ databases">
        <authorList>
            <consortium name="Molecular Ecology Group"/>
        </authorList>
    </citation>
    <scope>NUCLEOTIDE SEQUENCE</scope>
</reference>
<organism evidence="12 13">
    <name type="scientific">Candidula unifasciata</name>
    <dbReference type="NCBI Taxonomy" id="100452"/>
    <lineage>
        <taxon>Eukaryota</taxon>
        <taxon>Metazoa</taxon>
        <taxon>Spiralia</taxon>
        <taxon>Lophotrochozoa</taxon>
        <taxon>Mollusca</taxon>
        <taxon>Gastropoda</taxon>
        <taxon>Heterobranchia</taxon>
        <taxon>Euthyneura</taxon>
        <taxon>Panpulmonata</taxon>
        <taxon>Eupulmonata</taxon>
        <taxon>Stylommatophora</taxon>
        <taxon>Helicina</taxon>
        <taxon>Helicoidea</taxon>
        <taxon>Geomitridae</taxon>
        <taxon>Candidula</taxon>
    </lineage>
</organism>
<dbReference type="AlphaFoldDB" id="A0A8S3Z682"/>
<comment type="caution">
    <text evidence="12">The sequence shown here is derived from an EMBL/GenBank/DDBJ whole genome shotgun (WGS) entry which is preliminary data.</text>
</comment>
<dbReference type="SUPFAM" id="SSF53448">
    <property type="entry name" value="Nucleotide-diphospho-sugar transferases"/>
    <property type="match status" value="1"/>
</dbReference>
<dbReference type="OrthoDB" id="2139606at2759"/>
<dbReference type="GO" id="GO:0000139">
    <property type="term" value="C:Golgi membrane"/>
    <property type="evidence" value="ECO:0007669"/>
    <property type="project" value="UniProtKB-SubCell"/>
</dbReference>
<evidence type="ECO:0000256" key="5">
    <source>
        <dbReference type="ARBA" id="ARBA00022692"/>
    </source>
</evidence>
<protein>
    <recommendedName>
        <fullName evidence="11">Hexosyltransferase</fullName>
        <ecNumber evidence="11">2.4.1.-</ecNumber>
    </recommendedName>
</protein>
<evidence type="ECO:0000313" key="12">
    <source>
        <dbReference type="EMBL" id="CAG5122722.1"/>
    </source>
</evidence>
<evidence type="ECO:0000256" key="2">
    <source>
        <dbReference type="ARBA" id="ARBA00008661"/>
    </source>
</evidence>
<sequence>MLYYSYFFLLGQPREEDTLQAVLNESRAHQDIVVAEFQDSYRNLTLKTVTCMRWLATRCPDAKYFLKTDDDVWVDVDNLLATLKQFSNQLRTSLGGVCRSVVVIRDTLSKWYASKDEFPADSYEPYCSGTGYVGSLHLAKRVAEIYVKVPYFHLEDVYMGMCLKALGYNTILLPRFDNTAAPNEDNCKIKTGGFVTIHKVPTERMEQIHNSTCIKKKLTRQ</sequence>
<evidence type="ECO:0000256" key="10">
    <source>
        <dbReference type="ARBA" id="ARBA00023180"/>
    </source>
</evidence>
<keyword evidence="8 11" id="KW-0333">Golgi apparatus</keyword>
<accession>A0A8S3Z682</accession>
<evidence type="ECO:0000256" key="1">
    <source>
        <dbReference type="ARBA" id="ARBA00004323"/>
    </source>
</evidence>
<evidence type="ECO:0000256" key="6">
    <source>
        <dbReference type="ARBA" id="ARBA00022968"/>
    </source>
</evidence>
<gene>
    <name evidence="12" type="ORF">CUNI_LOCUS8280</name>
</gene>
<keyword evidence="3 11" id="KW-0328">Glycosyltransferase</keyword>